<evidence type="ECO:0000313" key="2">
    <source>
        <dbReference type="Proteomes" id="UP000000925"/>
    </source>
</evidence>
<accession>D5EI59</accession>
<keyword evidence="2" id="KW-1185">Reference proteome</keyword>
<dbReference type="EMBL" id="CP001998">
    <property type="protein sequence ID" value="ADE56099.1"/>
    <property type="molecule type" value="Genomic_DNA"/>
</dbReference>
<dbReference type="HOGENOM" id="CLU_2328929_0_0_0"/>
<dbReference type="AlphaFoldDB" id="D5EI59"/>
<reference evidence="1 2" key="1">
    <citation type="journal article" date="2010" name="Stand. Genomic Sci.">
        <title>Complete genome sequence of Coraliomargarita akajimensis type strain (04OKA010-24).</title>
        <authorList>
            <person name="Mavromatis K."/>
            <person name="Abt B."/>
            <person name="Brambilla E."/>
            <person name="Lapidus A."/>
            <person name="Copeland A."/>
            <person name="Deshpande S."/>
            <person name="Nolan M."/>
            <person name="Lucas S."/>
            <person name="Tice H."/>
            <person name="Cheng J.F."/>
            <person name="Han C."/>
            <person name="Detter J.C."/>
            <person name="Woyke T."/>
            <person name="Goodwin L."/>
            <person name="Pitluck S."/>
            <person name="Held B."/>
            <person name="Brettin T."/>
            <person name="Tapia R."/>
            <person name="Ivanova N."/>
            <person name="Mikhailova N."/>
            <person name="Pati A."/>
            <person name="Liolios K."/>
            <person name="Chen A."/>
            <person name="Palaniappan K."/>
            <person name="Land M."/>
            <person name="Hauser L."/>
            <person name="Chang Y.J."/>
            <person name="Jeffries C.D."/>
            <person name="Rohde M."/>
            <person name="Goker M."/>
            <person name="Bristow J."/>
            <person name="Eisen J.A."/>
            <person name="Markowitz V."/>
            <person name="Hugenholtz P."/>
            <person name="Klenk H.P."/>
            <person name="Kyrpides N.C."/>
        </authorList>
    </citation>
    <scope>NUCLEOTIDE SEQUENCE [LARGE SCALE GENOMIC DNA]</scope>
    <source>
        <strain evidence="2">DSM 45221 / IAM 15411 / JCM 23193 / KCTC 12865</strain>
    </source>
</reference>
<name>D5EI59_CORAD</name>
<sequence>MALTATRPHLSFATDVATAVPNRVCICHRLHSGAVTHAMAIPSQNVGSRSTQQRPWGQGRLHPIATHSLYALILSRESDEGPFLFGIADADPIIKSHE</sequence>
<protein>
    <submittedName>
        <fullName evidence="1">Uncharacterized protein</fullName>
    </submittedName>
</protein>
<proteinExistence type="predicted"/>
<evidence type="ECO:0000313" key="1">
    <source>
        <dbReference type="EMBL" id="ADE56099.1"/>
    </source>
</evidence>
<dbReference type="STRING" id="583355.Caka_3086"/>
<dbReference type="KEGG" id="caa:Caka_3086"/>
<organism evidence="1 2">
    <name type="scientific">Coraliomargarita akajimensis (strain DSM 45221 / IAM 15411 / JCM 23193 / KCTC 12865 / 04OKA010-24)</name>
    <dbReference type="NCBI Taxonomy" id="583355"/>
    <lineage>
        <taxon>Bacteria</taxon>
        <taxon>Pseudomonadati</taxon>
        <taxon>Verrucomicrobiota</taxon>
        <taxon>Opitutia</taxon>
        <taxon>Puniceicoccales</taxon>
        <taxon>Coraliomargaritaceae</taxon>
        <taxon>Coraliomargarita</taxon>
    </lineage>
</organism>
<gene>
    <name evidence="1" type="ordered locus">Caka_3086</name>
</gene>
<dbReference type="Proteomes" id="UP000000925">
    <property type="component" value="Chromosome"/>
</dbReference>